<gene>
    <name evidence="2" type="ORF">LIER_13172</name>
</gene>
<dbReference type="EMBL" id="BAABME010002624">
    <property type="protein sequence ID" value="GAA0155445.1"/>
    <property type="molecule type" value="Genomic_DNA"/>
</dbReference>
<dbReference type="InterPro" id="IPR002156">
    <property type="entry name" value="RNaseH_domain"/>
</dbReference>
<dbReference type="PANTHER" id="PTHR47074:SF11">
    <property type="entry name" value="REVERSE TRANSCRIPTASE-LIKE PROTEIN"/>
    <property type="match status" value="1"/>
</dbReference>
<dbReference type="PANTHER" id="PTHR47074">
    <property type="entry name" value="BNAC02G40300D PROTEIN"/>
    <property type="match status" value="1"/>
</dbReference>
<dbReference type="InterPro" id="IPR036397">
    <property type="entry name" value="RNaseH_sf"/>
</dbReference>
<comment type="caution">
    <text evidence="2">The sequence shown here is derived from an EMBL/GenBank/DDBJ whole genome shotgun (WGS) entry which is preliminary data.</text>
</comment>
<dbReference type="Gene3D" id="3.30.420.10">
    <property type="entry name" value="Ribonuclease H-like superfamily/Ribonuclease H"/>
    <property type="match status" value="1"/>
</dbReference>
<name>A0AAV3PW33_LITER</name>
<dbReference type="Pfam" id="PF13456">
    <property type="entry name" value="RVT_3"/>
    <property type="match status" value="1"/>
</dbReference>
<accession>A0AAV3PW33</accession>
<dbReference type="GO" id="GO:0003676">
    <property type="term" value="F:nucleic acid binding"/>
    <property type="evidence" value="ECO:0007669"/>
    <property type="project" value="InterPro"/>
</dbReference>
<dbReference type="InterPro" id="IPR044730">
    <property type="entry name" value="RNase_H-like_dom_plant"/>
</dbReference>
<organism evidence="2 3">
    <name type="scientific">Lithospermum erythrorhizon</name>
    <name type="common">Purple gromwell</name>
    <name type="synonym">Lithospermum officinale var. erythrorhizon</name>
    <dbReference type="NCBI Taxonomy" id="34254"/>
    <lineage>
        <taxon>Eukaryota</taxon>
        <taxon>Viridiplantae</taxon>
        <taxon>Streptophyta</taxon>
        <taxon>Embryophyta</taxon>
        <taxon>Tracheophyta</taxon>
        <taxon>Spermatophyta</taxon>
        <taxon>Magnoliopsida</taxon>
        <taxon>eudicotyledons</taxon>
        <taxon>Gunneridae</taxon>
        <taxon>Pentapetalae</taxon>
        <taxon>asterids</taxon>
        <taxon>lamiids</taxon>
        <taxon>Boraginales</taxon>
        <taxon>Boraginaceae</taxon>
        <taxon>Boraginoideae</taxon>
        <taxon>Lithospermeae</taxon>
        <taxon>Lithospermum</taxon>
    </lineage>
</organism>
<evidence type="ECO:0000259" key="1">
    <source>
        <dbReference type="Pfam" id="PF13456"/>
    </source>
</evidence>
<dbReference type="CDD" id="cd06222">
    <property type="entry name" value="RNase_H_like"/>
    <property type="match status" value="1"/>
</dbReference>
<protein>
    <recommendedName>
        <fullName evidence="1">RNase H type-1 domain-containing protein</fullName>
    </recommendedName>
</protein>
<reference evidence="2 3" key="1">
    <citation type="submission" date="2024-01" db="EMBL/GenBank/DDBJ databases">
        <title>The complete chloroplast genome sequence of Lithospermum erythrorhizon: insights into the phylogenetic relationship among Boraginaceae species and the maternal lineages of purple gromwells.</title>
        <authorList>
            <person name="Okada T."/>
            <person name="Watanabe K."/>
        </authorList>
    </citation>
    <scope>NUCLEOTIDE SEQUENCE [LARGE SCALE GENOMIC DNA]</scope>
</reference>
<dbReference type="SUPFAM" id="SSF53098">
    <property type="entry name" value="Ribonuclease H-like"/>
    <property type="match status" value="1"/>
</dbReference>
<dbReference type="InterPro" id="IPR012337">
    <property type="entry name" value="RNaseH-like_sf"/>
</dbReference>
<evidence type="ECO:0000313" key="3">
    <source>
        <dbReference type="Proteomes" id="UP001454036"/>
    </source>
</evidence>
<evidence type="ECO:0000313" key="2">
    <source>
        <dbReference type="EMBL" id="GAA0155445.1"/>
    </source>
</evidence>
<dbReference type="Proteomes" id="UP001454036">
    <property type="component" value="Unassembled WGS sequence"/>
</dbReference>
<dbReference type="AlphaFoldDB" id="A0AAV3PW33"/>
<dbReference type="InterPro" id="IPR052929">
    <property type="entry name" value="RNase_H-like_EbsB-rel"/>
</dbReference>
<proteinExistence type="predicted"/>
<dbReference type="GO" id="GO:0004523">
    <property type="term" value="F:RNA-DNA hybrid ribonuclease activity"/>
    <property type="evidence" value="ECO:0007669"/>
    <property type="project" value="InterPro"/>
</dbReference>
<feature type="domain" description="RNase H type-1" evidence="1">
    <location>
        <begin position="81"/>
        <end position="201"/>
    </location>
</feature>
<keyword evidence="3" id="KW-1185">Reference proteome</keyword>
<sequence>MAAKFHELRYSENLDRLANILWLLWKHRNGIVFGEQVFNDDTIWKATYQLDERYKIACYRRQLVISNEMWQKPNRGWLKLNTDASWRKSINQGAAGFVCRDDRGTFVGARFIQIPKVASPIVAEALALRYGVEFALMHNWRRLEVESDSKMLFQMLTGHCQPTMEVEVLVGDILYLTTALEVKFQFTKRSTNNVAPTVANWIHGGVSEATWLHSPPS</sequence>